<reference evidence="1" key="3">
    <citation type="submission" date="2020-06" db="EMBL/GenBank/DDBJ databases">
        <title>Helianthus annuus Genome sequencing and assembly Release 2.</title>
        <authorList>
            <person name="Gouzy J."/>
            <person name="Langlade N."/>
            <person name="Munos S."/>
        </authorList>
    </citation>
    <scope>NUCLEOTIDE SEQUENCE</scope>
    <source>
        <tissue evidence="1">Leaves</tissue>
    </source>
</reference>
<keyword evidence="3" id="KW-1185">Reference proteome</keyword>
<organism evidence="2 3">
    <name type="scientific">Helianthus annuus</name>
    <name type="common">Common sunflower</name>
    <dbReference type="NCBI Taxonomy" id="4232"/>
    <lineage>
        <taxon>Eukaryota</taxon>
        <taxon>Viridiplantae</taxon>
        <taxon>Streptophyta</taxon>
        <taxon>Embryophyta</taxon>
        <taxon>Tracheophyta</taxon>
        <taxon>Spermatophyta</taxon>
        <taxon>Magnoliopsida</taxon>
        <taxon>eudicotyledons</taxon>
        <taxon>Gunneridae</taxon>
        <taxon>Pentapetalae</taxon>
        <taxon>asterids</taxon>
        <taxon>campanulids</taxon>
        <taxon>Asterales</taxon>
        <taxon>Asteraceae</taxon>
        <taxon>Asteroideae</taxon>
        <taxon>Heliantheae alliance</taxon>
        <taxon>Heliantheae</taxon>
        <taxon>Helianthus</taxon>
    </lineage>
</organism>
<dbReference type="AlphaFoldDB" id="A0A251URP2"/>
<reference evidence="1 3" key="1">
    <citation type="journal article" date="2017" name="Nature">
        <title>The sunflower genome provides insights into oil metabolism, flowering and Asterid evolution.</title>
        <authorList>
            <person name="Badouin H."/>
            <person name="Gouzy J."/>
            <person name="Grassa C.J."/>
            <person name="Murat F."/>
            <person name="Staton S.E."/>
            <person name="Cottret L."/>
            <person name="Lelandais-Briere C."/>
            <person name="Owens G.L."/>
            <person name="Carrere S."/>
            <person name="Mayjonade B."/>
            <person name="Legrand L."/>
            <person name="Gill N."/>
            <person name="Kane N.C."/>
            <person name="Bowers J.E."/>
            <person name="Hubner S."/>
            <person name="Bellec A."/>
            <person name="Berard A."/>
            <person name="Berges H."/>
            <person name="Blanchet N."/>
            <person name="Boniface M.C."/>
            <person name="Brunel D."/>
            <person name="Catrice O."/>
            <person name="Chaidir N."/>
            <person name="Claudel C."/>
            <person name="Donnadieu C."/>
            <person name="Faraut T."/>
            <person name="Fievet G."/>
            <person name="Helmstetter N."/>
            <person name="King M."/>
            <person name="Knapp S.J."/>
            <person name="Lai Z."/>
            <person name="Le Paslier M.C."/>
            <person name="Lippi Y."/>
            <person name="Lorenzon L."/>
            <person name="Mandel J.R."/>
            <person name="Marage G."/>
            <person name="Marchand G."/>
            <person name="Marquand E."/>
            <person name="Bret-Mestries E."/>
            <person name="Morien E."/>
            <person name="Nambeesan S."/>
            <person name="Nguyen T."/>
            <person name="Pegot-Espagnet P."/>
            <person name="Pouilly N."/>
            <person name="Raftis F."/>
            <person name="Sallet E."/>
            <person name="Schiex T."/>
            <person name="Thomas J."/>
            <person name="Vandecasteele C."/>
            <person name="Vares D."/>
            <person name="Vear F."/>
            <person name="Vautrin S."/>
            <person name="Crespi M."/>
            <person name="Mangin B."/>
            <person name="Burke J.M."/>
            <person name="Salse J."/>
            <person name="Munos S."/>
            <person name="Vincourt P."/>
            <person name="Rieseberg L.H."/>
            <person name="Langlade N.B."/>
        </authorList>
    </citation>
    <scope>NUCLEOTIDE SEQUENCE [LARGE SCALE GENOMIC DNA]</scope>
    <source>
        <strain evidence="3">cv. SF193</strain>
        <tissue evidence="1">Leaves</tissue>
    </source>
</reference>
<sequence length="111" mass="12834">MSSFVKVLIHLQQLKQSILEIAGLGRRLRSVEKIARTLRKILEQIKKNQDVWEQLLQEPQSSFKDKALDHIKGQSQADDLAFSFLTDALNTVKEKMEFSSYERDKIFAPSN</sequence>
<gene>
    <name evidence="2" type="ORF">HannXRQ_Chr05g0154361</name>
    <name evidence="1" type="ORF">HanXRQr2_Chr05g0232551</name>
</gene>
<proteinExistence type="predicted"/>
<reference evidence="2" key="2">
    <citation type="submission" date="2017-02" db="EMBL/GenBank/DDBJ databases">
        <title>Sunflower complete genome.</title>
        <authorList>
            <person name="Langlade N."/>
            <person name="Munos S."/>
        </authorList>
    </citation>
    <scope>NUCLEOTIDE SEQUENCE [LARGE SCALE GENOMIC DNA]</scope>
    <source>
        <tissue evidence="2">Leaves</tissue>
    </source>
</reference>
<evidence type="ECO:0000313" key="1">
    <source>
        <dbReference type="EMBL" id="KAF5807341.1"/>
    </source>
</evidence>
<dbReference type="InParanoid" id="A0A251URP2"/>
<evidence type="ECO:0000313" key="2">
    <source>
        <dbReference type="EMBL" id="OTG26050.1"/>
    </source>
</evidence>
<dbReference type="Proteomes" id="UP000215914">
    <property type="component" value="Chromosome 5"/>
</dbReference>
<accession>A0A251URP2</accession>
<dbReference type="EMBL" id="CM007894">
    <property type="protein sequence ID" value="OTG26050.1"/>
    <property type="molecule type" value="Genomic_DNA"/>
</dbReference>
<dbReference type="EMBL" id="MNCJ02000320">
    <property type="protein sequence ID" value="KAF5807341.1"/>
    <property type="molecule type" value="Genomic_DNA"/>
</dbReference>
<evidence type="ECO:0000313" key="3">
    <source>
        <dbReference type="Proteomes" id="UP000215914"/>
    </source>
</evidence>
<protein>
    <submittedName>
        <fullName evidence="2">Uncharacterized protein</fullName>
    </submittedName>
</protein>
<dbReference type="Gramene" id="mRNA:HanXRQr2_Chr05g0232551">
    <property type="protein sequence ID" value="mRNA:HanXRQr2_Chr05g0232551"/>
    <property type="gene ID" value="HanXRQr2_Chr05g0232551"/>
</dbReference>
<name>A0A251URP2_HELAN</name>